<protein>
    <recommendedName>
        <fullName evidence="2">Gag1-like clamp domain-containing protein</fullName>
    </recommendedName>
</protein>
<sequence>MDVNARSSHSNEKKSIDYSASANERNMSMEKNADTSVFVNHAELAWHENRRKWVGDQSQRPQRMDKDPIISWSTTYEELLLSNRPFPEPIPLPEMVDFLVDIWHDQGLFD</sequence>
<name>A0A067DZL2_CITSI</name>
<dbReference type="EMBL" id="KK785146">
    <property type="protein sequence ID" value="KDO48247.1"/>
    <property type="molecule type" value="Genomic_DNA"/>
</dbReference>
<dbReference type="eggNOG" id="ENOG502S3M9">
    <property type="taxonomic scope" value="Eukaryota"/>
</dbReference>
<evidence type="ECO:0000313" key="4">
    <source>
        <dbReference type="Proteomes" id="UP000027120"/>
    </source>
</evidence>
<gene>
    <name evidence="3" type="ORF">CISIN_1g033832mg</name>
</gene>
<dbReference type="AlphaFoldDB" id="A0A067DZL2"/>
<feature type="region of interest" description="Disordered" evidence="1">
    <location>
        <begin position="1"/>
        <end position="34"/>
    </location>
</feature>
<dbReference type="PaxDb" id="2711-XP_006485582.1"/>
<dbReference type="Proteomes" id="UP000027120">
    <property type="component" value="Unassembled WGS sequence"/>
</dbReference>
<dbReference type="PANTHER" id="PTHR33373:SF28">
    <property type="entry name" value="OS07G0479600 PROTEIN"/>
    <property type="match status" value="1"/>
</dbReference>
<dbReference type="EMBL" id="KK785146">
    <property type="protein sequence ID" value="KDO48251.1"/>
    <property type="molecule type" value="Genomic_DNA"/>
</dbReference>
<evidence type="ECO:0000259" key="2">
    <source>
        <dbReference type="Pfam" id="PF13259"/>
    </source>
</evidence>
<proteinExistence type="predicted"/>
<dbReference type="PANTHER" id="PTHR33373">
    <property type="entry name" value="OS07G0479600 PROTEIN"/>
    <property type="match status" value="1"/>
</dbReference>
<keyword evidence="4" id="KW-1185">Reference proteome</keyword>
<dbReference type="SMR" id="A0A067DZL2"/>
<dbReference type="EMBL" id="KK785146">
    <property type="protein sequence ID" value="KDO48250.1"/>
    <property type="molecule type" value="Genomic_DNA"/>
</dbReference>
<dbReference type="EMBL" id="KK785146">
    <property type="protein sequence ID" value="KDO48248.1"/>
    <property type="molecule type" value="Genomic_DNA"/>
</dbReference>
<dbReference type="InterPro" id="IPR025124">
    <property type="entry name" value="Gag1-like_clamp"/>
</dbReference>
<dbReference type="EMBL" id="KK785146">
    <property type="protein sequence ID" value="KDO48249.1"/>
    <property type="molecule type" value="Genomic_DNA"/>
</dbReference>
<evidence type="ECO:0000313" key="3">
    <source>
        <dbReference type="EMBL" id="KDO48248.1"/>
    </source>
</evidence>
<feature type="domain" description="Gag1-like clamp" evidence="2">
    <location>
        <begin position="70"/>
        <end position="110"/>
    </location>
</feature>
<reference evidence="3 4" key="1">
    <citation type="submission" date="2014-04" db="EMBL/GenBank/DDBJ databases">
        <authorList>
            <consortium name="International Citrus Genome Consortium"/>
            <person name="Gmitter F."/>
            <person name="Chen C."/>
            <person name="Farmerie W."/>
            <person name="Harkins T."/>
            <person name="Desany B."/>
            <person name="Mohiuddin M."/>
            <person name="Kodira C."/>
            <person name="Borodovsky M."/>
            <person name="Lomsadze A."/>
            <person name="Burns P."/>
            <person name="Jenkins J."/>
            <person name="Prochnik S."/>
            <person name="Shu S."/>
            <person name="Chapman J."/>
            <person name="Pitluck S."/>
            <person name="Schmutz J."/>
            <person name="Rokhsar D."/>
        </authorList>
    </citation>
    <scope>NUCLEOTIDE SEQUENCE</scope>
</reference>
<organism evidence="3 4">
    <name type="scientific">Citrus sinensis</name>
    <name type="common">Sweet orange</name>
    <name type="synonym">Citrus aurantium var. sinensis</name>
    <dbReference type="NCBI Taxonomy" id="2711"/>
    <lineage>
        <taxon>Eukaryota</taxon>
        <taxon>Viridiplantae</taxon>
        <taxon>Streptophyta</taxon>
        <taxon>Embryophyta</taxon>
        <taxon>Tracheophyta</taxon>
        <taxon>Spermatophyta</taxon>
        <taxon>Magnoliopsida</taxon>
        <taxon>eudicotyledons</taxon>
        <taxon>Gunneridae</taxon>
        <taxon>Pentapetalae</taxon>
        <taxon>rosids</taxon>
        <taxon>malvids</taxon>
        <taxon>Sapindales</taxon>
        <taxon>Rutaceae</taxon>
        <taxon>Aurantioideae</taxon>
        <taxon>Citrus</taxon>
    </lineage>
</organism>
<feature type="domain" description="Gag1-like clamp" evidence="2">
    <location>
        <begin position="12"/>
        <end position="66"/>
    </location>
</feature>
<dbReference type="Pfam" id="PF13259">
    <property type="entry name" value="clamp_Gag1-like"/>
    <property type="match status" value="2"/>
</dbReference>
<evidence type="ECO:0000256" key="1">
    <source>
        <dbReference type="SAM" id="MobiDB-lite"/>
    </source>
</evidence>
<accession>A0A067DZL2</accession>